<reference evidence="1 2" key="1">
    <citation type="journal article" date="2023" name="Antonie Van Leeuwenhoek">
        <title>Flavobacterium potami sp. nov., a multi-metal resistance genes harbouring bacterium isolated from shallow river silt.</title>
        <authorList>
            <person name="Li S."/>
            <person name="Mao S."/>
            <person name="Mu W."/>
            <person name="Guo B."/>
            <person name="Li C."/>
            <person name="Zhu Q."/>
            <person name="Hou X."/>
            <person name="Zhao Y."/>
            <person name="Wei S."/>
            <person name="Liu H."/>
            <person name="Liu A."/>
        </authorList>
    </citation>
    <scope>NUCLEOTIDE SEQUENCE [LARGE SCALE GENOMIC DNA]</scope>
    <source>
        <strain evidence="1 2">17A</strain>
    </source>
</reference>
<evidence type="ECO:0000313" key="1">
    <source>
        <dbReference type="EMBL" id="MBZ4036963.1"/>
    </source>
</evidence>
<sequence>MKTKFLLIGTFITMSFFVGCSSDEKTNDGSGSAKAITNEEIITNSTIDASVEDVTNIAEDQFSAQLNVNSKPGGPIKNFLPSCATITTVLTNNTWTKTVDFGVEGCTLNNGNTVKGKMVVSFSNDFTSSTQTISYTFEGFYHNGKKIQGSKSIVRTIKETNILVTPHPVSTAAIDLTITFDDGKVYTRKGTLIKEMTSGYDTWFDWDDNAFVVTGSGTTTFPNGDTFSAEITTPLEFNASCRKSFAVKGIVSITKNGALATIDYGNGECDMLAKVTKDGVTEEVNLKK</sequence>
<organism evidence="1 2">
    <name type="scientific">Flavobacterium potami</name>
    <dbReference type="NCBI Taxonomy" id="2872310"/>
    <lineage>
        <taxon>Bacteria</taxon>
        <taxon>Pseudomonadati</taxon>
        <taxon>Bacteroidota</taxon>
        <taxon>Flavobacteriia</taxon>
        <taxon>Flavobacteriales</taxon>
        <taxon>Flavobacteriaceae</taxon>
        <taxon>Flavobacterium</taxon>
    </lineage>
</organism>
<gene>
    <name evidence="1" type="ORF">K6T82_19505</name>
</gene>
<comment type="caution">
    <text evidence="1">The sequence shown here is derived from an EMBL/GenBank/DDBJ whole genome shotgun (WGS) entry which is preliminary data.</text>
</comment>
<dbReference type="PROSITE" id="PS51257">
    <property type="entry name" value="PROKAR_LIPOPROTEIN"/>
    <property type="match status" value="1"/>
</dbReference>
<dbReference type="AlphaFoldDB" id="A0A9X1HCV0"/>
<evidence type="ECO:0008006" key="3">
    <source>
        <dbReference type="Google" id="ProtNLM"/>
    </source>
</evidence>
<accession>A0A9X1HCV0</accession>
<evidence type="ECO:0000313" key="2">
    <source>
        <dbReference type="Proteomes" id="UP001139366"/>
    </source>
</evidence>
<dbReference type="Proteomes" id="UP001139366">
    <property type="component" value="Unassembled WGS sequence"/>
</dbReference>
<dbReference type="EMBL" id="JAINUY010000007">
    <property type="protein sequence ID" value="MBZ4036963.1"/>
    <property type="molecule type" value="Genomic_DNA"/>
</dbReference>
<keyword evidence="2" id="KW-1185">Reference proteome</keyword>
<dbReference type="RefSeq" id="WP_223709713.1">
    <property type="nucleotide sequence ID" value="NZ_JAINUY010000007.1"/>
</dbReference>
<name>A0A9X1HCV0_9FLAO</name>
<protein>
    <recommendedName>
        <fullName evidence="3">Lipoprotein</fullName>
    </recommendedName>
</protein>
<proteinExistence type="predicted"/>